<feature type="domain" description="DSBA-like thioredoxin" evidence="1">
    <location>
        <begin position="4"/>
        <end position="201"/>
    </location>
</feature>
<dbReference type="Proteomes" id="UP000218418">
    <property type="component" value="Chromosome"/>
</dbReference>
<dbReference type="Pfam" id="PF01323">
    <property type="entry name" value="DSBA"/>
    <property type="match status" value="1"/>
</dbReference>
<dbReference type="OrthoDB" id="9799122at2"/>
<dbReference type="GO" id="GO:0016491">
    <property type="term" value="F:oxidoreductase activity"/>
    <property type="evidence" value="ECO:0007669"/>
    <property type="project" value="InterPro"/>
</dbReference>
<dbReference type="EMBL" id="AP018227">
    <property type="protein sequence ID" value="BAY81892.1"/>
    <property type="molecule type" value="Genomic_DNA"/>
</dbReference>
<dbReference type="Gene3D" id="3.40.30.10">
    <property type="entry name" value="Glutaredoxin"/>
    <property type="match status" value="1"/>
</dbReference>
<name>A0A1Z4LKY1_9CYAN</name>
<dbReference type="PANTHER" id="PTHR13887:SF41">
    <property type="entry name" value="THIOREDOXIN SUPERFAMILY PROTEIN"/>
    <property type="match status" value="1"/>
</dbReference>
<gene>
    <name evidence="2" type="ORF">NIES267_13700</name>
</gene>
<proteinExistence type="predicted"/>
<protein>
    <submittedName>
        <fullName evidence="2">Putatively similar to frnE protein</fullName>
    </submittedName>
</protein>
<evidence type="ECO:0000259" key="1">
    <source>
        <dbReference type="Pfam" id="PF01323"/>
    </source>
</evidence>
<evidence type="ECO:0000313" key="2">
    <source>
        <dbReference type="EMBL" id="BAY81892.1"/>
    </source>
</evidence>
<keyword evidence="3" id="KW-1185">Reference proteome</keyword>
<sequence>MTLTIEITSDFICPWCLVAEKRLNKAIAQLNPSVNIERIWYPFELNPDMPEMGMERKIYRSQKFGSWEYSQQLDAKTILATQEDGINFRYDLIEFTPNTHKAHRLTWFAGQQGKATEMAERIFTAYFTEGQNISNAETLANLATDIGIDKDVALEFIQSNAGTSQVRELEHKAVSRGIRGVPSICIGKEILSGAQPIDVFLITLQKAVDELTEV</sequence>
<dbReference type="PANTHER" id="PTHR13887">
    <property type="entry name" value="GLUTATHIONE S-TRANSFERASE KAPPA"/>
    <property type="match status" value="1"/>
</dbReference>
<dbReference type="InterPro" id="IPR036249">
    <property type="entry name" value="Thioredoxin-like_sf"/>
</dbReference>
<accession>A0A1Z4LKY1</accession>
<evidence type="ECO:0000313" key="3">
    <source>
        <dbReference type="Proteomes" id="UP000218418"/>
    </source>
</evidence>
<dbReference type="CDD" id="cd03024">
    <property type="entry name" value="DsbA_FrnE"/>
    <property type="match status" value="1"/>
</dbReference>
<dbReference type="SUPFAM" id="SSF52833">
    <property type="entry name" value="Thioredoxin-like"/>
    <property type="match status" value="1"/>
</dbReference>
<dbReference type="InterPro" id="IPR001853">
    <property type="entry name" value="DSBA-like_thioredoxin_dom"/>
</dbReference>
<dbReference type="AlphaFoldDB" id="A0A1Z4LKY1"/>
<reference evidence="2 3" key="1">
    <citation type="submission" date="2017-06" db="EMBL/GenBank/DDBJ databases">
        <title>Genome sequencing of cyanobaciteial culture collection at National Institute for Environmental Studies (NIES).</title>
        <authorList>
            <person name="Hirose Y."/>
            <person name="Shimura Y."/>
            <person name="Fujisawa T."/>
            <person name="Nakamura Y."/>
            <person name="Kawachi M."/>
        </authorList>
    </citation>
    <scope>NUCLEOTIDE SEQUENCE [LARGE SCALE GENOMIC DNA]</scope>
    <source>
        <strain evidence="2 3">NIES-267</strain>
    </source>
</reference>
<organism evidence="2 3">
    <name type="scientific">Calothrix parasitica NIES-267</name>
    <dbReference type="NCBI Taxonomy" id="1973488"/>
    <lineage>
        <taxon>Bacteria</taxon>
        <taxon>Bacillati</taxon>
        <taxon>Cyanobacteriota</taxon>
        <taxon>Cyanophyceae</taxon>
        <taxon>Nostocales</taxon>
        <taxon>Calotrichaceae</taxon>
        <taxon>Calothrix</taxon>
    </lineage>
</organism>